<name>A0A429VE38_9SPHN</name>
<reference evidence="9 10" key="1">
    <citation type="submission" date="2018-12" db="EMBL/GenBank/DDBJ databases">
        <title>Sphingomonas sp. HMF7854 Genome sequencing and assembly.</title>
        <authorList>
            <person name="Cha I."/>
            <person name="Kang H."/>
            <person name="Kim H."/>
            <person name="Kang J."/>
            <person name="Joh K."/>
        </authorList>
    </citation>
    <scope>NUCLEOTIDE SEQUENCE [LARGE SCALE GENOMIC DNA]</scope>
    <source>
        <strain evidence="9 10">HMF7854</strain>
    </source>
</reference>
<dbReference type="PANTHER" id="PTHR30619:SF1">
    <property type="entry name" value="RECOMBINATION PROTEIN 2"/>
    <property type="match status" value="1"/>
</dbReference>
<evidence type="ECO:0000313" key="10">
    <source>
        <dbReference type="Proteomes" id="UP000274661"/>
    </source>
</evidence>
<feature type="domain" description="ComEC/Rec2-related protein" evidence="7">
    <location>
        <begin position="210"/>
        <end position="493"/>
    </location>
</feature>
<evidence type="ECO:0000256" key="4">
    <source>
        <dbReference type="ARBA" id="ARBA00022989"/>
    </source>
</evidence>
<comment type="caution">
    <text evidence="9">The sequence shown here is derived from an EMBL/GenBank/DDBJ whole genome shotgun (WGS) entry which is preliminary data.</text>
</comment>
<dbReference type="AlphaFoldDB" id="A0A429VE38"/>
<organism evidence="9 10">
    <name type="scientific">Sphingomonas ginkgonis</name>
    <dbReference type="NCBI Taxonomy" id="2315330"/>
    <lineage>
        <taxon>Bacteria</taxon>
        <taxon>Pseudomonadati</taxon>
        <taxon>Pseudomonadota</taxon>
        <taxon>Alphaproteobacteria</taxon>
        <taxon>Sphingomonadales</taxon>
        <taxon>Sphingomonadaceae</taxon>
        <taxon>Sphingomonas</taxon>
    </lineage>
</organism>
<feature type="transmembrane region" description="Helical" evidence="6">
    <location>
        <begin position="50"/>
        <end position="67"/>
    </location>
</feature>
<evidence type="ECO:0000256" key="1">
    <source>
        <dbReference type="ARBA" id="ARBA00004651"/>
    </source>
</evidence>
<keyword evidence="5 6" id="KW-0472">Membrane</keyword>
<accession>A0A429VE38</accession>
<feature type="transmembrane region" description="Helical" evidence="6">
    <location>
        <begin position="338"/>
        <end position="359"/>
    </location>
</feature>
<dbReference type="Pfam" id="PF03772">
    <property type="entry name" value="Competence"/>
    <property type="match status" value="1"/>
</dbReference>
<feature type="transmembrane region" description="Helical" evidence="6">
    <location>
        <begin position="472"/>
        <end position="490"/>
    </location>
</feature>
<dbReference type="GO" id="GO:0005886">
    <property type="term" value="C:plasma membrane"/>
    <property type="evidence" value="ECO:0007669"/>
    <property type="project" value="UniProtKB-SubCell"/>
</dbReference>
<dbReference type="InterPro" id="IPR025405">
    <property type="entry name" value="DUF4131"/>
</dbReference>
<evidence type="ECO:0000256" key="5">
    <source>
        <dbReference type="ARBA" id="ARBA00023136"/>
    </source>
</evidence>
<dbReference type="NCBIfam" id="TIGR00360">
    <property type="entry name" value="ComEC_N-term"/>
    <property type="match status" value="1"/>
</dbReference>
<evidence type="ECO:0000256" key="2">
    <source>
        <dbReference type="ARBA" id="ARBA00022475"/>
    </source>
</evidence>
<dbReference type="PANTHER" id="PTHR30619">
    <property type="entry name" value="DNA INTERNALIZATION/COMPETENCE PROTEIN COMEC/REC2"/>
    <property type="match status" value="1"/>
</dbReference>
<feature type="transmembrane region" description="Helical" evidence="6">
    <location>
        <begin position="24"/>
        <end position="43"/>
    </location>
</feature>
<gene>
    <name evidence="9" type="ORF">HMF7854_09080</name>
</gene>
<dbReference type="InterPro" id="IPR052159">
    <property type="entry name" value="Competence_DNA_uptake"/>
</dbReference>
<comment type="subcellular location">
    <subcellularLocation>
        <location evidence="1">Cell membrane</location>
        <topology evidence="1">Multi-pass membrane protein</topology>
    </subcellularLocation>
</comment>
<protein>
    <submittedName>
        <fullName evidence="9">ComEC/Rec2 family competence protein</fullName>
    </submittedName>
</protein>
<dbReference type="Pfam" id="PF13567">
    <property type="entry name" value="DUF4131"/>
    <property type="match status" value="1"/>
</dbReference>
<dbReference type="Proteomes" id="UP000274661">
    <property type="component" value="Unassembled WGS sequence"/>
</dbReference>
<dbReference type="EMBL" id="RWJF01000001">
    <property type="protein sequence ID" value="RST32204.1"/>
    <property type="molecule type" value="Genomic_DNA"/>
</dbReference>
<feature type="transmembrane region" description="Helical" evidence="6">
    <location>
        <begin position="315"/>
        <end position="332"/>
    </location>
</feature>
<evidence type="ECO:0000313" key="9">
    <source>
        <dbReference type="EMBL" id="RST32204.1"/>
    </source>
</evidence>
<evidence type="ECO:0000256" key="3">
    <source>
        <dbReference type="ARBA" id="ARBA00022692"/>
    </source>
</evidence>
<evidence type="ECO:0000259" key="8">
    <source>
        <dbReference type="Pfam" id="PF13567"/>
    </source>
</evidence>
<feature type="transmembrane region" description="Helical" evidence="6">
    <location>
        <begin position="380"/>
        <end position="400"/>
    </location>
</feature>
<feature type="transmembrane region" description="Helical" evidence="6">
    <location>
        <begin position="231"/>
        <end position="251"/>
    </location>
</feature>
<evidence type="ECO:0000259" key="7">
    <source>
        <dbReference type="Pfam" id="PF03772"/>
    </source>
</evidence>
<proteinExistence type="predicted"/>
<evidence type="ECO:0000256" key="6">
    <source>
        <dbReference type="SAM" id="Phobius"/>
    </source>
</evidence>
<feature type="transmembrane region" description="Helical" evidence="6">
    <location>
        <begin position="263"/>
        <end position="287"/>
    </location>
</feature>
<keyword evidence="10" id="KW-1185">Reference proteome</keyword>
<keyword evidence="4 6" id="KW-1133">Transmembrane helix</keyword>
<keyword evidence="2" id="KW-1003">Cell membrane</keyword>
<dbReference type="InterPro" id="IPR004477">
    <property type="entry name" value="ComEC_N"/>
</dbReference>
<sequence length="665" mass="69558">MPLWSVIGFGAGIAAWLALPGPSAWVSFLLIAAAASLAGFAAGGGRLERGIGWFGLAMALGCALLWARSALVAAPRLTSTGVVAVSGSVENVERLAARDVVRIILAPAPGRPRLRISIPEDAVPDLLAAGAEVRLRARLTPPMAKPLPGAHDFARDLWFAQIGGVGRALGTVEVTRPAPPRWSLDGLRTRLDRHIRSRLPPSEGAIATALVSGDQGAVPEVDAEAMRRSGLAHLLSVSGLHIAAVIGAAMFASLRLLALSERLALRFNLIVVSAVLGAVTGVGYTLLTGAQVPTVRSCLGALIVMLGMALGRDALSLRVIAVAALLILLARPEALAGASFQLSFAAVTVIVALHSTRFARTHLGPQEEGWVRRTVRSGAGLFLTGLAVEVGLMPFALYHFHRAGLYGVGANLVAIPLTTFVIMPLEALALLLDPLGLSGPLWKATGVAIRLLLWLAQTTAGASGSVVTVPSIPAWSFALMVGGGLWLCLWTTRWRWLGLLPIAGGALAAAATSPPDLLVTGDGRHLAIVDEAGTPAILRERSGDFIRDLLGESSGFDGELPPLAGATYARCTREACVAQLVRGGRSWRILALRSQQRLPWGTLVAACARADLVVAERSLPRGCAPRLVRLDGPALARSGGVSIRLSPTLRIDSVAEQVGDHPWRL</sequence>
<feature type="domain" description="DUF4131" evidence="8">
    <location>
        <begin position="24"/>
        <end position="168"/>
    </location>
</feature>
<keyword evidence="3 6" id="KW-0812">Transmembrane</keyword>
<dbReference type="OrthoDB" id="9790149at2"/>
<feature type="transmembrane region" description="Helical" evidence="6">
    <location>
        <begin position="412"/>
        <end position="432"/>
    </location>
</feature>